<gene>
    <name evidence="2" type="ORF">ZHAS_00020899</name>
</gene>
<evidence type="ECO:0000313" key="2">
    <source>
        <dbReference type="EMBL" id="KFB52646.1"/>
    </source>
</evidence>
<evidence type="ECO:0000313" key="4">
    <source>
        <dbReference type="Proteomes" id="UP000030765"/>
    </source>
</evidence>
<keyword evidence="4" id="KW-1185">Reference proteome</keyword>
<dbReference type="EMBL" id="ATLV01025861">
    <property type="status" value="NOT_ANNOTATED_CDS"/>
    <property type="molecule type" value="Genomic_DNA"/>
</dbReference>
<feature type="transmembrane region" description="Helical" evidence="1">
    <location>
        <begin position="50"/>
        <end position="70"/>
    </location>
</feature>
<dbReference type="EnsemblMetazoa" id="ASIC020899-RA">
    <property type="protein sequence ID" value="ASIC020899-PA"/>
    <property type="gene ID" value="ASIC020899"/>
</dbReference>
<evidence type="ECO:0000313" key="3">
    <source>
        <dbReference type="EnsemblMetazoa" id="ASIC020899-PA"/>
    </source>
</evidence>
<dbReference type="Proteomes" id="UP000030765">
    <property type="component" value="Unassembled WGS sequence"/>
</dbReference>
<reference evidence="2 4" key="1">
    <citation type="journal article" date="2014" name="BMC Genomics">
        <title>Genome sequence of Anopheles sinensis provides insight into genetics basis of mosquito competence for malaria parasites.</title>
        <authorList>
            <person name="Zhou D."/>
            <person name="Zhang D."/>
            <person name="Ding G."/>
            <person name="Shi L."/>
            <person name="Hou Q."/>
            <person name="Ye Y."/>
            <person name="Xu Y."/>
            <person name="Zhou H."/>
            <person name="Xiong C."/>
            <person name="Li S."/>
            <person name="Yu J."/>
            <person name="Hong S."/>
            <person name="Yu X."/>
            <person name="Zou P."/>
            <person name="Chen C."/>
            <person name="Chang X."/>
            <person name="Wang W."/>
            <person name="Lv Y."/>
            <person name="Sun Y."/>
            <person name="Ma L."/>
            <person name="Shen B."/>
            <person name="Zhu C."/>
        </authorList>
    </citation>
    <scope>NUCLEOTIDE SEQUENCE [LARGE SCALE GENOMIC DNA]</scope>
</reference>
<dbReference type="EMBL" id="KE525401">
    <property type="protein sequence ID" value="KFB52646.1"/>
    <property type="molecule type" value="Genomic_DNA"/>
</dbReference>
<keyword evidence="1" id="KW-0472">Membrane</keyword>
<reference evidence="3" key="2">
    <citation type="submission" date="2020-05" db="UniProtKB">
        <authorList>
            <consortium name="EnsemblMetazoa"/>
        </authorList>
    </citation>
    <scope>IDENTIFICATION</scope>
</reference>
<proteinExistence type="predicted"/>
<keyword evidence="1" id="KW-0812">Transmembrane</keyword>
<protein>
    <submittedName>
        <fullName evidence="2 3">Uncharacterized protein</fullName>
    </submittedName>
</protein>
<dbReference type="VEuPathDB" id="VectorBase:ASIC020899"/>
<organism evidence="2">
    <name type="scientific">Anopheles sinensis</name>
    <name type="common">Mosquito</name>
    <dbReference type="NCBI Taxonomy" id="74873"/>
    <lineage>
        <taxon>Eukaryota</taxon>
        <taxon>Metazoa</taxon>
        <taxon>Ecdysozoa</taxon>
        <taxon>Arthropoda</taxon>
        <taxon>Hexapoda</taxon>
        <taxon>Insecta</taxon>
        <taxon>Pterygota</taxon>
        <taxon>Neoptera</taxon>
        <taxon>Endopterygota</taxon>
        <taxon>Diptera</taxon>
        <taxon>Nematocera</taxon>
        <taxon>Culicoidea</taxon>
        <taxon>Culicidae</taxon>
        <taxon>Anophelinae</taxon>
        <taxon>Anopheles</taxon>
    </lineage>
</organism>
<sequence length="123" mass="13378">MKVNQCRRGMCCCWICSVVFCFPVGRLHKTMPNVARFKLNFVPLGATSAVWILFALVASWGGLLAVYLGAISYRFRGMLPSSAPTTDIASPSNVEKLPQKIATFLPARDGIFRTGFSGTSAGR</sequence>
<dbReference type="AlphaFoldDB" id="A0A084WR02"/>
<accession>A0A084WR02</accession>
<evidence type="ECO:0000256" key="1">
    <source>
        <dbReference type="SAM" id="Phobius"/>
    </source>
</evidence>
<name>A0A084WR02_ANOSI</name>
<keyword evidence="1" id="KW-1133">Transmembrane helix</keyword>